<proteinExistence type="predicted"/>
<evidence type="ECO:0000259" key="1">
    <source>
        <dbReference type="Pfam" id="PF13817"/>
    </source>
</evidence>
<comment type="caution">
    <text evidence="2">The sequence shown here is derived from an EMBL/GenBank/DDBJ whole genome shotgun (WGS) entry which is preliminary data.</text>
</comment>
<evidence type="ECO:0000313" key="3">
    <source>
        <dbReference type="Proteomes" id="UP001242045"/>
    </source>
</evidence>
<organism evidence="2 3">
    <name type="scientific">Variovorax boronicumulans</name>
    <dbReference type="NCBI Taxonomy" id="436515"/>
    <lineage>
        <taxon>Bacteria</taxon>
        <taxon>Pseudomonadati</taxon>
        <taxon>Pseudomonadota</taxon>
        <taxon>Betaproteobacteria</taxon>
        <taxon>Burkholderiales</taxon>
        <taxon>Comamonadaceae</taxon>
        <taxon>Variovorax</taxon>
    </lineage>
</organism>
<dbReference type="Proteomes" id="UP001242045">
    <property type="component" value="Unassembled WGS sequence"/>
</dbReference>
<feature type="domain" description="Transposase IS66 C-terminal" evidence="1">
    <location>
        <begin position="60"/>
        <end position="95"/>
    </location>
</feature>
<gene>
    <name evidence="2" type="ORF">J2W31_004112</name>
</gene>
<dbReference type="AlphaFoldDB" id="A0AAW8D4Q5"/>
<dbReference type="Pfam" id="PF13817">
    <property type="entry name" value="DDE_Tnp_IS66_C"/>
    <property type="match status" value="1"/>
</dbReference>
<dbReference type="RefSeq" id="WP_373424173.1">
    <property type="nucleotide sequence ID" value="NZ_JAUSRD010000010.1"/>
</dbReference>
<reference evidence="2" key="1">
    <citation type="submission" date="2023-07" db="EMBL/GenBank/DDBJ databases">
        <title>Sorghum-associated microbial communities from plants grown in Nebraska, USA.</title>
        <authorList>
            <person name="Schachtman D."/>
        </authorList>
    </citation>
    <scope>NUCLEOTIDE SEQUENCE</scope>
    <source>
        <strain evidence="2">DS3754</strain>
    </source>
</reference>
<name>A0AAW8D4Q5_9BURK</name>
<sequence length="103" mass="11534">MLAVLTAHDGRKVRASDRRLRPLARHGQTDLVVLLAATAKKSWLFAGTLLAAQRAVAITSLIRSAILNGHDFYAYLEDLVTRLPTYLNSRIDELLLHFWAPAR</sequence>
<dbReference type="InterPro" id="IPR039552">
    <property type="entry name" value="IS66_C"/>
</dbReference>
<dbReference type="EMBL" id="JAUSRD010000010">
    <property type="protein sequence ID" value="MDP9894987.1"/>
    <property type="molecule type" value="Genomic_DNA"/>
</dbReference>
<protein>
    <recommendedName>
        <fullName evidence="1">Transposase IS66 C-terminal domain-containing protein</fullName>
    </recommendedName>
</protein>
<evidence type="ECO:0000313" key="2">
    <source>
        <dbReference type="EMBL" id="MDP9894987.1"/>
    </source>
</evidence>
<accession>A0AAW8D4Q5</accession>